<feature type="region of interest" description="Disordered" evidence="13">
    <location>
        <begin position="1295"/>
        <end position="1749"/>
    </location>
</feature>
<dbReference type="InterPro" id="IPR052251">
    <property type="entry name" value="GH-ZnFinger_Regulators"/>
</dbReference>
<evidence type="ECO:0000256" key="6">
    <source>
        <dbReference type="ARBA" id="ARBA00022771"/>
    </source>
</evidence>
<feature type="compositionally biased region" description="Polar residues" evidence="13">
    <location>
        <begin position="726"/>
        <end position="748"/>
    </location>
</feature>
<reference evidence="15" key="1">
    <citation type="submission" date="2025-08" db="UniProtKB">
        <authorList>
            <consortium name="Ensembl"/>
        </authorList>
    </citation>
    <scope>IDENTIFICATION</scope>
</reference>
<feature type="compositionally biased region" description="Basic and acidic residues" evidence="13">
    <location>
        <begin position="1138"/>
        <end position="1162"/>
    </location>
</feature>
<dbReference type="InterPro" id="IPR057986">
    <property type="entry name" value="TPR_Rlf/292/654"/>
</dbReference>
<dbReference type="GO" id="GO:0005634">
    <property type="term" value="C:nucleus"/>
    <property type="evidence" value="ECO:0007669"/>
    <property type="project" value="UniProtKB-SubCell"/>
</dbReference>
<keyword evidence="11" id="KW-0539">Nucleus</keyword>
<feature type="compositionally biased region" description="Pro residues" evidence="13">
    <location>
        <begin position="1712"/>
        <end position="1721"/>
    </location>
</feature>
<evidence type="ECO:0000256" key="9">
    <source>
        <dbReference type="ARBA" id="ARBA00023125"/>
    </source>
</evidence>
<evidence type="ECO:0000256" key="4">
    <source>
        <dbReference type="ARBA" id="ARBA00022723"/>
    </source>
</evidence>
<evidence type="ECO:0000259" key="14">
    <source>
        <dbReference type="PROSITE" id="PS50157"/>
    </source>
</evidence>
<feature type="compositionally biased region" description="Basic and acidic residues" evidence="13">
    <location>
        <begin position="749"/>
        <end position="765"/>
    </location>
</feature>
<evidence type="ECO:0000313" key="16">
    <source>
        <dbReference type="Proteomes" id="UP000265000"/>
    </source>
</evidence>
<comment type="subcellular location">
    <subcellularLocation>
        <location evidence="1">Nucleus</location>
    </subcellularLocation>
</comment>
<feature type="compositionally biased region" description="Polar residues" evidence="13">
    <location>
        <begin position="1374"/>
        <end position="1384"/>
    </location>
</feature>
<dbReference type="SMART" id="SM00355">
    <property type="entry name" value="ZnF_C2H2"/>
    <property type="match status" value="6"/>
</dbReference>
<feature type="compositionally biased region" description="Polar residues" evidence="13">
    <location>
        <begin position="1059"/>
        <end position="1069"/>
    </location>
</feature>
<dbReference type="InterPro" id="IPR013087">
    <property type="entry name" value="Znf_C2H2_type"/>
</dbReference>
<keyword evidence="3" id="KW-0597">Phosphoprotein</keyword>
<dbReference type="GO" id="GO:0003677">
    <property type="term" value="F:DNA binding"/>
    <property type="evidence" value="ECO:0007669"/>
    <property type="project" value="UniProtKB-KW"/>
</dbReference>
<evidence type="ECO:0000256" key="3">
    <source>
        <dbReference type="ARBA" id="ARBA00022553"/>
    </source>
</evidence>
<dbReference type="GO" id="GO:0008270">
    <property type="term" value="F:zinc ion binding"/>
    <property type="evidence" value="ECO:0007669"/>
    <property type="project" value="UniProtKB-KW"/>
</dbReference>
<feature type="compositionally biased region" description="Low complexity" evidence="13">
    <location>
        <begin position="1722"/>
        <end position="1733"/>
    </location>
</feature>
<keyword evidence="9" id="KW-0238">DNA-binding</keyword>
<feature type="compositionally biased region" description="Low complexity" evidence="13">
    <location>
        <begin position="1626"/>
        <end position="1639"/>
    </location>
</feature>
<dbReference type="GeneTree" id="ENSGT00950000183034"/>
<proteinExistence type="inferred from homology"/>
<dbReference type="Proteomes" id="UP000265000">
    <property type="component" value="Unplaced"/>
</dbReference>
<evidence type="ECO:0000256" key="5">
    <source>
        <dbReference type="ARBA" id="ARBA00022737"/>
    </source>
</evidence>
<feature type="compositionally biased region" description="Basic and acidic residues" evidence="13">
    <location>
        <begin position="1486"/>
        <end position="1498"/>
    </location>
</feature>
<dbReference type="STRING" id="8078.ENSFHEP00000017253"/>
<dbReference type="PANTHER" id="PTHR15507:SF16">
    <property type="entry name" value="ZINC FINGER PROTEIN 654"/>
    <property type="match status" value="1"/>
</dbReference>
<evidence type="ECO:0000256" key="11">
    <source>
        <dbReference type="ARBA" id="ARBA00023242"/>
    </source>
</evidence>
<feature type="compositionally biased region" description="Basic and acidic residues" evidence="13">
    <location>
        <begin position="1586"/>
        <end position="1595"/>
    </location>
</feature>
<comment type="similarity">
    <text evidence="2">Belongs to the krueppel C2H2-type zinc-finger protein family.</text>
</comment>
<evidence type="ECO:0000256" key="1">
    <source>
        <dbReference type="ARBA" id="ARBA00004123"/>
    </source>
</evidence>
<evidence type="ECO:0000256" key="10">
    <source>
        <dbReference type="ARBA" id="ARBA00023163"/>
    </source>
</evidence>
<feature type="compositionally biased region" description="Basic and acidic residues" evidence="13">
    <location>
        <begin position="1030"/>
        <end position="1039"/>
    </location>
</feature>
<reference evidence="15" key="2">
    <citation type="submission" date="2025-09" db="UniProtKB">
        <authorList>
            <consortium name="Ensembl"/>
        </authorList>
    </citation>
    <scope>IDENTIFICATION</scope>
</reference>
<feature type="compositionally biased region" description="Polar residues" evidence="13">
    <location>
        <begin position="1437"/>
        <end position="1452"/>
    </location>
</feature>
<evidence type="ECO:0000256" key="13">
    <source>
        <dbReference type="SAM" id="MobiDB-lite"/>
    </source>
</evidence>
<keyword evidence="4" id="KW-0479">Metal-binding</keyword>
<feature type="compositionally biased region" description="Basic and acidic residues" evidence="13">
    <location>
        <begin position="1049"/>
        <end position="1058"/>
    </location>
</feature>
<feature type="compositionally biased region" description="Pro residues" evidence="13">
    <location>
        <begin position="1640"/>
        <end position="1649"/>
    </location>
</feature>
<dbReference type="PANTHER" id="PTHR15507">
    <property type="entry name" value="ZINC FINGER PROTEIN RLF"/>
    <property type="match status" value="1"/>
</dbReference>
<feature type="region of interest" description="Disordered" evidence="13">
    <location>
        <begin position="606"/>
        <end position="647"/>
    </location>
</feature>
<sequence>MAEGSSVSGSEGLEEQLQSLLSRFSGDESGADSELFCADFCKAVEEHASHWSVPLPQLRILQIALHHFSQASAFLPTSCDSVQRTISSLALSVFELLLFFDQKDQQALEHFTATFQESHSVLAKYENVFLLHVERLLRGGGPWANAALQAILSESSLPQDEVDGYISSEPPVFLDLRVRYLTSCGRHSEAATLAKRCARHPAAGQLLFFLQVYLSWLLRTARHDLLHDEVADVGGKEALHLICSLEREVGDEELLVLSTAVLSQQLQRGDLHHLCDLVLVWTSLHRRVNTSKRALLEACRQLMLSATNVKSIFPFIRAVLQEVGEDGVQFCVELCANALRSCLPCDVLTKTLIYKTVAGLLPSDLDVCRVCALLVFFLERSVESYKTVYLLYMHPDQEYHVDDSPIGNNVRFETLQVLKKDLYFDPEFWNLMALRTSCLELMSEKVVSAALEEIMEDKWISKYCTRSSGLRSVCQRGAAAKRRRQKEDRFCKRDSTAASKRLRMDAEKLRLNNHALRRRGGQSRREASAAPLRRSFWQLDRIHGSLTLRYDEHRRTTRFSERNLPKRKIKKPKWLLEDSGTLEIVPLKMKKNGLKQQRLLRSCVMKRPQRPPVKSAAKLKPPAGAPPKAKENAERQNGFPLDAEEPASPPHVILELSLPDNELLETFSDDACSKPRRLPQVLLYKARPPDGPPPARTGHGKEVVLRARDGATFAQLLHCYARRQKGNGSNLHSSVSTITRSSAQVSPTKESELCERPVLRERGPHAAETSPQSAAEQSSANPEAEAASPNASGAETFEEPAVEMKVTIASPASVLDKVSPTRDAAASHFSRAARSRRKSADDTAPGSISGPDGVLLSPSEDAGLARAEQEVKSAADSAPSCRSAEADAASEQETEQQRVAKGLRVKDAPASSSSTMQEQEAPAEDAPVSRASAKAQDAGSESSEPAEAAPETEESRLEHHCSFCSKLFTGARVVEHAMFHFRRDECTFCRTAFKDDLLAMMHLSDHIEKMKRLRAEEAAAVATATPRAKAANERPRRSAEAPQSSADAAEPRALRSEQRQTSGTSSQEKQASRRGAGEAAVLRVNGHIGRKEKCEALKKDLERERVRQRLRASQDDKRLKPDDVTTGKTTEESLTSPEDGRKKRESSQLKRAEPERAKAEPQRRVSCPVKSCSWAADLLKNRVSLLYHVLDNHGGDATPLELAFRVGNGKCGICMRVMWSFEHFRHHVERHRLAPRHPCPHRGCGARFKSGNEMRRHARKHSPLQAACCRPGCPRLFICLWALNLHEKEHYGKSAEPEAVRAPEGKRTQSSEGAARLRERERNAAPSKTNRDDAHRRRNRSTESDASEDSSSPAPMTINLRLRQTRKLQPPNRAANNQRGVSSSLRHRRHAKSRLRLRSVRMATRSLKRRRCPPRLSKTAAAARGSARTKGEEADGTRNQAPSRPQASSSKQPGLLRQKQAADKKPLRNHAVPSESSRSKRNKAGKVQEHKRAGEARHKPSAASRKTPEPKAAKAERPAKSRASSPAPADPEEPAAAKAEATTRTAAVRREEKADVQPEKRRLSQKAKEKEAGSNESAKIPPKSTVEAKDPDRPSKAAGAEGILKGLKKLIKSTLDEKGKRKEASDASSPPSTPPSVLTPAPPAAPEPTKPSAKKTDKPRRPNASKQSESSRTAKRSREVDKDKTRKAVKKKRDEASQPAAEASARPEQADAPPPPPPPPEADGAASEAPSADRTADGTGWTKDVRTPCKKTLAAYGKKPYLRLPPTAYLDEKYTAMPKRRKEAPPCPSSRDVPESARLEAALQRHRCAKCFSTFRSAEELQSHGQQQKCSNLFGFDSDDEGECAQPPPPPSFRPPSPLHFCSAVVYRQQLSRRRRS</sequence>
<dbReference type="Ensembl" id="ENSFHET00000025895.1">
    <property type="protein sequence ID" value="ENSFHEP00000017253.1"/>
    <property type="gene ID" value="ENSFHEG00000019007.1"/>
</dbReference>
<feature type="compositionally biased region" description="Basic and acidic residues" evidence="13">
    <location>
        <begin position="1506"/>
        <end position="1519"/>
    </location>
</feature>
<feature type="compositionally biased region" description="Basic and acidic residues" evidence="13">
    <location>
        <begin position="1295"/>
        <end position="1343"/>
    </location>
</feature>
<evidence type="ECO:0000256" key="7">
    <source>
        <dbReference type="ARBA" id="ARBA00022833"/>
    </source>
</evidence>
<feature type="domain" description="C2H2-type" evidence="14">
    <location>
        <begin position="1237"/>
        <end position="1266"/>
    </location>
</feature>
<feature type="region of interest" description="Disordered" evidence="13">
    <location>
        <begin position="1767"/>
        <end position="1795"/>
    </location>
</feature>
<feature type="compositionally biased region" description="Low complexity" evidence="13">
    <location>
        <begin position="1596"/>
        <end position="1605"/>
    </location>
</feature>
<feature type="compositionally biased region" description="Low complexity" evidence="13">
    <location>
        <begin position="1534"/>
        <end position="1546"/>
    </location>
</feature>
<feature type="compositionally biased region" description="Low complexity" evidence="13">
    <location>
        <begin position="938"/>
        <end position="949"/>
    </location>
</feature>
<protein>
    <submittedName>
        <fullName evidence="15">Uncharacterized LOC105917408</fullName>
    </submittedName>
</protein>
<keyword evidence="7" id="KW-0862">Zinc</keyword>
<dbReference type="Pfam" id="PF25580">
    <property type="entry name" value="TPR_Rlf"/>
    <property type="match status" value="1"/>
</dbReference>
<feature type="compositionally biased region" description="Low complexity" evidence="13">
    <location>
        <begin position="766"/>
        <end position="795"/>
    </location>
</feature>
<feature type="region of interest" description="Disordered" evidence="13">
    <location>
        <begin position="725"/>
        <end position="799"/>
    </location>
</feature>
<keyword evidence="6 12" id="KW-0863">Zinc-finger</keyword>
<dbReference type="PROSITE" id="PS00028">
    <property type="entry name" value="ZINC_FINGER_C2H2_1"/>
    <property type="match status" value="2"/>
</dbReference>
<dbReference type="PROSITE" id="PS50157">
    <property type="entry name" value="ZINC_FINGER_C2H2_2"/>
    <property type="match status" value="1"/>
</dbReference>
<feature type="compositionally biased region" description="Basic and acidic residues" evidence="13">
    <location>
        <begin position="1676"/>
        <end position="1696"/>
    </location>
</feature>
<evidence type="ECO:0000256" key="2">
    <source>
        <dbReference type="ARBA" id="ARBA00006991"/>
    </source>
</evidence>
<keyword evidence="10" id="KW-0804">Transcription</keyword>
<keyword evidence="16" id="KW-1185">Reference proteome</keyword>
<name>A0A3Q2PTX8_FUNHE</name>
<keyword evidence="8" id="KW-0805">Transcription regulation</keyword>
<feature type="compositionally biased region" description="Basic and acidic residues" evidence="13">
    <location>
        <begin position="1614"/>
        <end position="1625"/>
    </location>
</feature>
<evidence type="ECO:0000313" key="15">
    <source>
        <dbReference type="Ensembl" id="ENSFHEP00000017253.1"/>
    </source>
</evidence>
<feature type="region of interest" description="Disordered" evidence="13">
    <location>
        <begin position="1108"/>
        <end position="1162"/>
    </location>
</feature>
<feature type="compositionally biased region" description="Basic and acidic residues" evidence="13">
    <location>
        <begin position="1108"/>
        <end position="1131"/>
    </location>
</feature>
<feature type="region of interest" description="Disordered" evidence="13">
    <location>
        <begin position="1021"/>
        <end position="1084"/>
    </location>
</feature>
<dbReference type="GO" id="GO:0000981">
    <property type="term" value="F:DNA-binding transcription factor activity, RNA polymerase II-specific"/>
    <property type="evidence" value="ECO:0007669"/>
    <property type="project" value="TreeGrafter"/>
</dbReference>
<feature type="compositionally biased region" description="Basic and acidic residues" evidence="13">
    <location>
        <begin position="1548"/>
        <end position="1573"/>
    </location>
</feature>
<feature type="region of interest" description="Disordered" evidence="13">
    <location>
        <begin position="811"/>
        <end position="954"/>
    </location>
</feature>
<organism evidence="15 16">
    <name type="scientific">Fundulus heteroclitus</name>
    <name type="common">Killifish</name>
    <name type="synonym">Mummichog</name>
    <dbReference type="NCBI Taxonomy" id="8078"/>
    <lineage>
        <taxon>Eukaryota</taxon>
        <taxon>Metazoa</taxon>
        <taxon>Chordata</taxon>
        <taxon>Craniata</taxon>
        <taxon>Vertebrata</taxon>
        <taxon>Euteleostomi</taxon>
        <taxon>Actinopterygii</taxon>
        <taxon>Neopterygii</taxon>
        <taxon>Teleostei</taxon>
        <taxon>Neoteleostei</taxon>
        <taxon>Acanthomorphata</taxon>
        <taxon>Ovalentaria</taxon>
        <taxon>Atherinomorphae</taxon>
        <taxon>Cyprinodontiformes</taxon>
        <taxon>Fundulidae</taxon>
        <taxon>Fundulus</taxon>
    </lineage>
</organism>
<evidence type="ECO:0000256" key="12">
    <source>
        <dbReference type="PROSITE-ProRule" id="PRU00042"/>
    </source>
</evidence>
<keyword evidence="5" id="KW-0677">Repeat</keyword>
<accession>A0A3Q2PTX8</accession>
<evidence type="ECO:0000256" key="8">
    <source>
        <dbReference type="ARBA" id="ARBA00023015"/>
    </source>
</evidence>
<feature type="compositionally biased region" description="Basic residues" evidence="13">
    <location>
        <begin position="1385"/>
        <end position="1399"/>
    </location>
</feature>